<comment type="caution">
    <text evidence="2">The sequence shown here is derived from an EMBL/GenBank/DDBJ whole genome shotgun (WGS) entry which is preliminary data.</text>
</comment>
<protein>
    <submittedName>
        <fullName evidence="2">Uncharacterized protein</fullName>
    </submittedName>
</protein>
<gene>
    <name evidence="2" type="ORF">EDB81DRAFT_893672</name>
</gene>
<keyword evidence="3" id="KW-1185">Reference proteome</keyword>
<dbReference type="OrthoDB" id="5399555at2759"/>
<proteinExistence type="predicted"/>
<dbReference type="AlphaFoldDB" id="A0A9P9IBB0"/>
<accession>A0A9P9IBB0</accession>
<feature type="compositionally biased region" description="Basic and acidic residues" evidence="1">
    <location>
        <begin position="107"/>
        <end position="124"/>
    </location>
</feature>
<evidence type="ECO:0000313" key="3">
    <source>
        <dbReference type="Proteomes" id="UP000738349"/>
    </source>
</evidence>
<evidence type="ECO:0000313" key="2">
    <source>
        <dbReference type="EMBL" id="KAH7113434.1"/>
    </source>
</evidence>
<dbReference type="Proteomes" id="UP000738349">
    <property type="component" value="Unassembled WGS sequence"/>
</dbReference>
<organism evidence="2 3">
    <name type="scientific">Dactylonectria macrodidyma</name>
    <dbReference type="NCBI Taxonomy" id="307937"/>
    <lineage>
        <taxon>Eukaryota</taxon>
        <taxon>Fungi</taxon>
        <taxon>Dikarya</taxon>
        <taxon>Ascomycota</taxon>
        <taxon>Pezizomycotina</taxon>
        <taxon>Sordariomycetes</taxon>
        <taxon>Hypocreomycetidae</taxon>
        <taxon>Hypocreales</taxon>
        <taxon>Nectriaceae</taxon>
        <taxon>Dactylonectria</taxon>
    </lineage>
</organism>
<dbReference type="EMBL" id="JAGMUV010000035">
    <property type="protein sequence ID" value="KAH7113434.1"/>
    <property type="molecule type" value="Genomic_DNA"/>
</dbReference>
<reference evidence="2" key="1">
    <citation type="journal article" date="2021" name="Nat. Commun.">
        <title>Genetic determinants of endophytism in the Arabidopsis root mycobiome.</title>
        <authorList>
            <person name="Mesny F."/>
            <person name="Miyauchi S."/>
            <person name="Thiergart T."/>
            <person name="Pickel B."/>
            <person name="Atanasova L."/>
            <person name="Karlsson M."/>
            <person name="Huettel B."/>
            <person name="Barry K.W."/>
            <person name="Haridas S."/>
            <person name="Chen C."/>
            <person name="Bauer D."/>
            <person name="Andreopoulos W."/>
            <person name="Pangilinan J."/>
            <person name="LaButti K."/>
            <person name="Riley R."/>
            <person name="Lipzen A."/>
            <person name="Clum A."/>
            <person name="Drula E."/>
            <person name="Henrissat B."/>
            <person name="Kohler A."/>
            <person name="Grigoriev I.V."/>
            <person name="Martin F.M."/>
            <person name="Hacquard S."/>
        </authorList>
    </citation>
    <scope>NUCLEOTIDE SEQUENCE</scope>
    <source>
        <strain evidence="2">MPI-CAGE-AT-0147</strain>
    </source>
</reference>
<evidence type="ECO:0000256" key="1">
    <source>
        <dbReference type="SAM" id="MobiDB-lite"/>
    </source>
</evidence>
<feature type="region of interest" description="Disordered" evidence="1">
    <location>
        <begin position="89"/>
        <end position="140"/>
    </location>
</feature>
<feature type="compositionally biased region" description="Polar residues" evidence="1">
    <location>
        <begin position="129"/>
        <end position="140"/>
    </location>
</feature>
<name>A0A9P9IBB0_9HYPO</name>
<sequence length="140" mass="15379">MTTNTTPSHTETRTSVRFSTYSVAAPSFALTVETNGSATNEIGDIASGIDRMENKALSSQRVVLSEEKTDNMQKLALCAKLDRALDRRMSSQDAVMRPRAKNTAANEKLDEKAQWSGRLADRAVPEPQPESTLQHQNEGL</sequence>